<dbReference type="HOGENOM" id="CLU_1804156_0_0_6"/>
<dbReference type="RefSeq" id="WP_005000076.1">
    <property type="nucleotide sequence ID" value="NZ_CH672427.1"/>
</dbReference>
<name>A4BPX1_9GAMM</name>
<dbReference type="AlphaFoldDB" id="A4BPX1"/>
<protein>
    <recommendedName>
        <fullName evidence="4">Small metal-binding protein</fullName>
    </recommendedName>
</protein>
<dbReference type="eggNOG" id="ENOG5033A5G">
    <property type="taxonomic scope" value="Bacteria"/>
</dbReference>
<reference evidence="2 3" key="1">
    <citation type="submission" date="2006-02" db="EMBL/GenBank/DDBJ databases">
        <authorList>
            <person name="Waterbury J."/>
            <person name="Ferriera S."/>
            <person name="Johnson J."/>
            <person name="Kravitz S."/>
            <person name="Halpern A."/>
            <person name="Remington K."/>
            <person name="Beeson K."/>
            <person name="Tran B."/>
            <person name="Rogers Y.-H."/>
            <person name="Friedman R."/>
            <person name="Venter J.C."/>
        </authorList>
    </citation>
    <scope>NUCLEOTIDE SEQUENCE [LARGE SCALE GENOMIC DNA]</scope>
    <source>
        <strain evidence="2 3">Nb-231</strain>
    </source>
</reference>
<evidence type="ECO:0008006" key="4">
    <source>
        <dbReference type="Google" id="ProtNLM"/>
    </source>
</evidence>
<gene>
    <name evidence="2" type="ORF">NB231_04435</name>
</gene>
<keyword evidence="3" id="KW-1185">Reference proteome</keyword>
<feature type="chain" id="PRO_5002665492" description="Small metal-binding protein" evidence="1">
    <location>
        <begin position="28"/>
        <end position="143"/>
    </location>
</feature>
<proteinExistence type="predicted"/>
<feature type="signal peptide" evidence="1">
    <location>
        <begin position="1"/>
        <end position="27"/>
    </location>
</feature>
<organism evidence="2 3">
    <name type="scientific">Nitrococcus mobilis Nb-231</name>
    <dbReference type="NCBI Taxonomy" id="314278"/>
    <lineage>
        <taxon>Bacteria</taxon>
        <taxon>Pseudomonadati</taxon>
        <taxon>Pseudomonadota</taxon>
        <taxon>Gammaproteobacteria</taxon>
        <taxon>Chromatiales</taxon>
        <taxon>Ectothiorhodospiraceae</taxon>
        <taxon>Nitrococcus</taxon>
    </lineage>
</organism>
<dbReference type="Proteomes" id="UP000003374">
    <property type="component" value="Unassembled WGS sequence"/>
</dbReference>
<evidence type="ECO:0000256" key="1">
    <source>
        <dbReference type="SAM" id="SignalP"/>
    </source>
</evidence>
<dbReference type="OrthoDB" id="5796101at2"/>
<accession>A4BPX1</accession>
<dbReference type="EMBL" id="AAOF01000004">
    <property type="protein sequence ID" value="EAR22126.1"/>
    <property type="molecule type" value="Genomic_DNA"/>
</dbReference>
<dbReference type="STRING" id="314278.NB231_04435"/>
<keyword evidence="1" id="KW-0732">Signal</keyword>
<evidence type="ECO:0000313" key="2">
    <source>
        <dbReference type="EMBL" id="EAR22126.1"/>
    </source>
</evidence>
<comment type="caution">
    <text evidence="2">The sequence shown here is derived from an EMBL/GenBank/DDBJ whole genome shotgun (WGS) entry which is preliminary data.</text>
</comment>
<sequence length="143" mass="14949">MHRHLATRFGLSLTLAAGLLATGLALATSHATKELETATEHAGFAAKADTLEKHRMHLQHAVNCLVGEEGKGFDDSVGNPCKGMGKGAIHDMQASETAARMLEQAAELARIGTRIESAEAAGHVAQAVEALLQEAKQQSAAKS</sequence>
<evidence type="ECO:0000313" key="3">
    <source>
        <dbReference type="Proteomes" id="UP000003374"/>
    </source>
</evidence>